<evidence type="ECO:0000313" key="2">
    <source>
        <dbReference type="EMBL" id="PZX61294.1"/>
    </source>
</evidence>
<dbReference type="Pfam" id="PF13454">
    <property type="entry name" value="NAD_binding_9"/>
    <property type="match status" value="1"/>
</dbReference>
<accession>A0A2W7RLN2</accession>
<dbReference type="Proteomes" id="UP000249115">
    <property type="component" value="Unassembled WGS sequence"/>
</dbReference>
<dbReference type="EMBL" id="QKZU01000001">
    <property type="protein sequence ID" value="PZX61294.1"/>
    <property type="molecule type" value="Genomic_DNA"/>
</dbReference>
<dbReference type="InterPro" id="IPR038732">
    <property type="entry name" value="HpyO/CreE_NAD-binding"/>
</dbReference>
<evidence type="ECO:0000313" key="5">
    <source>
        <dbReference type="Proteomes" id="UP000321927"/>
    </source>
</evidence>
<name>A0A2W7RLN2_9BACT</name>
<reference evidence="3 5" key="2">
    <citation type="submission" date="2019-08" db="EMBL/GenBank/DDBJ databases">
        <title>Genome of Algoriphagus ratkowskyi IC026.</title>
        <authorList>
            <person name="Bowman J.P."/>
        </authorList>
    </citation>
    <scope>NUCLEOTIDE SEQUENCE [LARGE SCALE GENOMIC DNA]</scope>
    <source>
        <strain evidence="3 5">IC026</strain>
    </source>
</reference>
<evidence type="ECO:0000259" key="1">
    <source>
        <dbReference type="Pfam" id="PF13454"/>
    </source>
</evidence>
<organism evidence="2 4">
    <name type="scientific">Algoriphagus ratkowskyi</name>
    <dbReference type="NCBI Taxonomy" id="57028"/>
    <lineage>
        <taxon>Bacteria</taxon>
        <taxon>Pseudomonadati</taxon>
        <taxon>Bacteroidota</taxon>
        <taxon>Cytophagia</taxon>
        <taxon>Cytophagales</taxon>
        <taxon>Cyclobacteriaceae</taxon>
        <taxon>Algoriphagus</taxon>
    </lineage>
</organism>
<dbReference type="PANTHER" id="PTHR40254:SF1">
    <property type="entry name" value="BLR0577 PROTEIN"/>
    <property type="match status" value="1"/>
</dbReference>
<feature type="domain" description="FAD-dependent urate hydroxylase HpyO/Asp monooxygenase CreE-like FAD/NAD(P)-binding" evidence="1">
    <location>
        <begin position="11"/>
        <end position="181"/>
    </location>
</feature>
<evidence type="ECO:0000313" key="3">
    <source>
        <dbReference type="EMBL" id="TXD79404.1"/>
    </source>
</evidence>
<dbReference type="EMBL" id="VORV01000002">
    <property type="protein sequence ID" value="TXD79404.1"/>
    <property type="molecule type" value="Genomic_DNA"/>
</dbReference>
<dbReference type="PANTHER" id="PTHR40254">
    <property type="entry name" value="BLR0577 PROTEIN"/>
    <property type="match status" value="1"/>
</dbReference>
<keyword evidence="5" id="KW-1185">Reference proteome</keyword>
<evidence type="ECO:0000313" key="4">
    <source>
        <dbReference type="Proteomes" id="UP000249115"/>
    </source>
</evidence>
<reference evidence="2 4" key="1">
    <citation type="submission" date="2018-06" db="EMBL/GenBank/DDBJ databases">
        <title>Genomic Encyclopedia of Archaeal and Bacterial Type Strains, Phase II (KMG-II): from individual species to whole genera.</title>
        <authorList>
            <person name="Goeker M."/>
        </authorList>
    </citation>
    <scope>NUCLEOTIDE SEQUENCE [LARGE SCALE GENOMIC DNA]</scope>
    <source>
        <strain evidence="2 4">DSM 22686</strain>
    </source>
</reference>
<dbReference type="OrthoDB" id="6309046at2"/>
<dbReference type="RefSeq" id="WP_086497767.1">
    <property type="nucleotide sequence ID" value="NZ_MSSV01000001.1"/>
</dbReference>
<dbReference type="InterPro" id="IPR052189">
    <property type="entry name" value="L-asp_N-monooxygenase_NS-form"/>
</dbReference>
<proteinExistence type="predicted"/>
<dbReference type="Proteomes" id="UP000321927">
    <property type="component" value="Unassembled WGS sequence"/>
</dbReference>
<comment type="caution">
    <text evidence="2">The sequence shown here is derived from an EMBL/GenBank/DDBJ whole genome shotgun (WGS) entry which is preliminary data.</text>
</comment>
<protein>
    <submittedName>
        <fullName evidence="2">FAD-NAD(P)-binding protein</fullName>
    </submittedName>
    <submittedName>
        <fullName evidence="3">FAD/NAD(P)-binding protein</fullName>
    </submittedName>
</protein>
<gene>
    <name evidence="3" type="ORF">ESW18_04020</name>
    <name evidence="2" type="ORF">LV84_00282</name>
</gene>
<sequence>MSDESSIKRIAIVGLGPKGLYGLERVLANLAEAELKFLVEIHLFNKTDSFGTGDIYNTCQPTYLMMNYVNGHINMWSENAPKPVVPHPKSFTEWVAEHQEQFPNSNAYTFSSRATVGKYLSEGFQGLVDNCPENVDIIKHVGEVIAIVREGDEYNLHFINSIPAIPTKVEGIHDILICTGHPCVNDPDSTSEERYVDFIYPTDKRLASIASGSTVAIKGMGLTFIDAVLALTQGRQGQFSEDENGNLTYLRSGYEPKMIYPFSKSGLMMIPRGNTYGKPSYEPIYFCKNSFQYLETMSGKYDFERQLLPLIEQEFKAVYYSKLFAERGKKLLLSRDFSEVDFQIDQFHEAYPELKKFDFHQFLSGPLPSHDLHMNMLEYLQECIREAEIGEEISPYAAVASVWRHLSEDFNELYKFGGLKPQSQKVFLEKYAGHFNRISYGPPIENLKKIDAIAKAGLIDFSFSQNPTITKTSHYTLTANETSAEAEFLIEARIPKVQLHRYAGELYGKMLEEKLIHPYVNRLEGRLDFKPGCVSINEKGHPIDETGLANQSITFSGTPTEGLTYDNDTLSRKRNDFVSEWAKNLTK</sequence>
<dbReference type="AlphaFoldDB" id="A0A2W7RLN2"/>